<name>A0ABY0G2S0_9PLEO</name>
<evidence type="ECO:0000259" key="1">
    <source>
        <dbReference type="Pfam" id="PF06985"/>
    </source>
</evidence>
<sequence>MTSENANIPRYLRYKNEDGGLDDGWNYELERANHILHTRILRMHRDKLCVGCARFDWLRTQFYTRDVHWIDEEHKRAGQKIDNGYQQSFNSHLLEPELSRHHFPYRELENVRDDVVWPRFEVVAGARREAKWLAKDPRFCWQLRKDQVHQCRLCNVLWNRAEAAGEVATLHHSRDTEVLNIRLTGGPVFEDGGEHQCIVAWPDFETDARCATSGVKVQLWGNENDLGPVPTSCCIRPFIEEMPHQLNDLPHCCLKKRRVGTNVNFDLVIGWLKLCDETHEHTISPVHSISALEGLRFIDTKSRCVIEQDQHVRYAALSYTWGSEEQYCLERGNVEVLKEPGSLDRTNIAIRKVIVNAIEVCVKADIPYLWVDALCIVQDDEQGKMFQIQNMDSVYSNAYITIVQAAEKQMNLDQSPQDKNPSLGLSGVSAPFTPIEPSFAVDGVSYLVDNNNIQRTLDESFSSTKWSSRGWTFQELVLSRRILLFISEEVVFYCSNGVACESISLSDDLYRTLPPMAQPSLHQESSIQNCGFLYGPPSNDTTLTKLIEQYEENYLQLLSFYIGRSLTYDTDVINAFSGIVNAQSISLGLFKWGMPLRLFARALFLSVEPESGLLSRRSGFPSWSWIGWKLEVGSPRTVLNDGGYRKFRHCGYWTLVQIFSCTESGNPVLLLGPLNPDNGIEGYCSRSIELYNELTSAPSLPTEPCVEEVPLFHVPRNESLQTLLMFWTHVAPLKLAFPTEKRAIPEVHIDCPMIRAKFKEEASLELEVALIAITRGVHSDDYYGGEYGRQSWQLEDGEQEISGIIIERWRGLARRVGVVHSIAMQQWVAANPKKELLLLA</sequence>
<gene>
    <name evidence="2" type="ORF">AA0119_g8426</name>
</gene>
<dbReference type="InterPro" id="IPR010730">
    <property type="entry name" value="HET"/>
</dbReference>
<feature type="domain" description="Heterokaryon incompatibility" evidence="1">
    <location>
        <begin position="314"/>
        <end position="475"/>
    </location>
</feature>
<dbReference type="Pfam" id="PF06985">
    <property type="entry name" value="HET"/>
    <property type="match status" value="1"/>
</dbReference>
<reference evidence="3" key="1">
    <citation type="journal article" date="2019" name="bioRxiv">
        <title>Genomics, evolutionary history and diagnostics of the Alternaria alternata species group including apple and Asian pear pathotypes.</title>
        <authorList>
            <person name="Armitage A.D."/>
            <person name="Cockerton H.M."/>
            <person name="Sreenivasaprasad S."/>
            <person name="Woodhall J.W."/>
            <person name="Lane C.R."/>
            <person name="Harrison R.J."/>
            <person name="Clarkson J.P."/>
        </authorList>
    </citation>
    <scope>NUCLEOTIDE SEQUENCE [LARGE SCALE GENOMIC DNA]</scope>
    <source>
        <strain evidence="3">FERA 635</strain>
    </source>
</reference>
<keyword evidence="3" id="KW-1185">Reference proteome</keyword>
<accession>A0ABY0G2S0</accession>
<dbReference type="Proteomes" id="UP000293195">
    <property type="component" value="Unassembled WGS sequence"/>
</dbReference>
<dbReference type="EMBL" id="PDXF01000039">
    <property type="protein sequence ID" value="RYN95686.1"/>
    <property type="molecule type" value="Genomic_DNA"/>
</dbReference>
<dbReference type="PANTHER" id="PTHR33112:SF12">
    <property type="entry name" value="HETEROKARYON INCOMPATIBILITY DOMAIN-CONTAINING PROTEIN"/>
    <property type="match status" value="1"/>
</dbReference>
<organism evidence="2 3">
    <name type="scientific">Alternaria tenuissima</name>
    <dbReference type="NCBI Taxonomy" id="119927"/>
    <lineage>
        <taxon>Eukaryota</taxon>
        <taxon>Fungi</taxon>
        <taxon>Dikarya</taxon>
        <taxon>Ascomycota</taxon>
        <taxon>Pezizomycotina</taxon>
        <taxon>Dothideomycetes</taxon>
        <taxon>Pleosporomycetidae</taxon>
        <taxon>Pleosporales</taxon>
        <taxon>Pleosporineae</taxon>
        <taxon>Pleosporaceae</taxon>
        <taxon>Alternaria</taxon>
        <taxon>Alternaria sect. Alternaria</taxon>
        <taxon>Alternaria alternata complex</taxon>
    </lineage>
</organism>
<comment type="caution">
    <text evidence="2">The sequence shown here is derived from an EMBL/GenBank/DDBJ whole genome shotgun (WGS) entry which is preliminary data.</text>
</comment>
<proteinExistence type="predicted"/>
<dbReference type="PANTHER" id="PTHR33112">
    <property type="entry name" value="DOMAIN PROTEIN, PUTATIVE-RELATED"/>
    <property type="match status" value="1"/>
</dbReference>
<evidence type="ECO:0000313" key="3">
    <source>
        <dbReference type="Proteomes" id="UP000293195"/>
    </source>
</evidence>
<evidence type="ECO:0000313" key="2">
    <source>
        <dbReference type="EMBL" id="RYN95686.1"/>
    </source>
</evidence>
<protein>
    <recommendedName>
        <fullName evidence="1">Heterokaryon incompatibility domain-containing protein</fullName>
    </recommendedName>
</protein>